<keyword evidence="11" id="KW-1185">Reference proteome</keyword>
<dbReference type="InterPro" id="IPR001240">
    <property type="entry name" value="PRAI_dom"/>
</dbReference>
<accession>A0A0N7HXB4</accession>
<keyword evidence="6" id="KW-0822">Tryptophan biosynthesis</keyword>
<dbReference type="GO" id="GO:0004640">
    <property type="term" value="F:phosphoribosylanthranilate isomerase activity"/>
    <property type="evidence" value="ECO:0007669"/>
    <property type="project" value="UniProtKB-EC"/>
</dbReference>
<dbReference type="InterPro" id="IPR013785">
    <property type="entry name" value="Aldolase_TIM"/>
</dbReference>
<evidence type="ECO:0000256" key="3">
    <source>
        <dbReference type="ARBA" id="ARBA00012572"/>
    </source>
</evidence>
<dbReference type="GO" id="GO:0000162">
    <property type="term" value="P:L-tryptophan biosynthetic process"/>
    <property type="evidence" value="ECO:0007669"/>
    <property type="project" value="UniProtKB-UniPathway"/>
</dbReference>
<dbReference type="InterPro" id="IPR011060">
    <property type="entry name" value="RibuloseP-bd_barrel"/>
</dbReference>
<evidence type="ECO:0000313" key="10">
    <source>
        <dbReference type="EMBL" id="ALJ01577.1"/>
    </source>
</evidence>
<evidence type="ECO:0000259" key="9">
    <source>
        <dbReference type="Pfam" id="PF00697"/>
    </source>
</evidence>
<evidence type="ECO:0000256" key="6">
    <source>
        <dbReference type="ARBA" id="ARBA00022822"/>
    </source>
</evidence>
<dbReference type="EC" id="5.3.1.24" evidence="3"/>
<sequence>MALNTIVLVNQITNLSDARYCAGMGVEMLGFSLQPGQPEHLSPAAFKEISGWVSGVKLVGEVTDLPIHELEELLLDYKVDMLQLNSLYFIEELDDLPLPIIMRILIDKDTVEERIISTLETYHQHVEYFLVDSEDFSFIDDTNLRFLSDISKKYPILLGFGLTKENTREALDKIHPAGIALKGGHEIRPGFKNFDELEEIFEQLED</sequence>
<keyword evidence="8" id="KW-0413">Isomerase</keyword>
<dbReference type="PANTHER" id="PTHR42894">
    <property type="entry name" value="N-(5'-PHOSPHORIBOSYL)ANTHRANILATE ISOMERASE"/>
    <property type="match status" value="1"/>
</dbReference>
<feature type="domain" description="N-(5'phosphoribosyl) anthranilate isomerase (PRAI)" evidence="9">
    <location>
        <begin position="13"/>
        <end position="202"/>
    </location>
</feature>
<dbReference type="AlphaFoldDB" id="A0A0N7HXB4"/>
<reference evidence="10 11" key="1">
    <citation type="submission" date="2015-08" db="EMBL/GenBank/DDBJ databases">
        <title>Complete genome sequence of Rufibacter tibetensis strain 1351t, a radiation-resistant bacterium from tibet plateau.</title>
        <authorList>
            <person name="Dai J."/>
        </authorList>
    </citation>
    <scope>NUCLEOTIDE SEQUENCE [LARGE SCALE GENOMIC DNA]</scope>
    <source>
        <strain evidence="10 11">1351</strain>
    </source>
</reference>
<dbReference type="EMBL" id="CP012643">
    <property type="protein sequence ID" value="ALJ01577.1"/>
    <property type="molecule type" value="Genomic_DNA"/>
</dbReference>
<name>A0A0N7HXB4_9BACT</name>
<evidence type="ECO:0000256" key="8">
    <source>
        <dbReference type="ARBA" id="ARBA00023235"/>
    </source>
</evidence>
<evidence type="ECO:0000256" key="4">
    <source>
        <dbReference type="ARBA" id="ARBA00022272"/>
    </source>
</evidence>
<organism evidence="10 11">
    <name type="scientific">Rufibacter tibetensis</name>
    <dbReference type="NCBI Taxonomy" id="512763"/>
    <lineage>
        <taxon>Bacteria</taxon>
        <taxon>Pseudomonadati</taxon>
        <taxon>Bacteroidota</taxon>
        <taxon>Cytophagia</taxon>
        <taxon>Cytophagales</taxon>
        <taxon>Hymenobacteraceae</taxon>
        <taxon>Rufibacter</taxon>
    </lineage>
</organism>
<evidence type="ECO:0000313" key="11">
    <source>
        <dbReference type="Proteomes" id="UP000061382"/>
    </source>
</evidence>
<dbReference type="SUPFAM" id="SSF51366">
    <property type="entry name" value="Ribulose-phoshate binding barrel"/>
    <property type="match status" value="1"/>
</dbReference>
<comment type="pathway">
    <text evidence="2">Amino-acid biosynthesis; L-tryptophan biosynthesis; L-tryptophan from chorismate: step 3/5.</text>
</comment>
<gene>
    <name evidence="10" type="ORF">DC20_18645</name>
</gene>
<dbReference type="STRING" id="512763.DC20_18645"/>
<dbReference type="InterPro" id="IPR044643">
    <property type="entry name" value="TrpF_fam"/>
</dbReference>
<dbReference type="Pfam" id="PF00697">
    <property type="entry name" value="PRAI"/>
    <property type="match status" value="1"/>
</dbReference>
<keyword evidence="5" id="KW-0028">Amino-acid biosynthesis</keyword>
<evidence type="ECO:0000256" key="7">
    <source>
        <dbReference type="ARBA" id="ARBA00023141"/>
    </source>
</evidence>
<dbReference type="Gene3D" id="3.20.20.70">
    <property type="entry name" value="Aldolase class I"/>
    <property type="match status" value="1"/>
</dbReference>
<evidence type="ECO:0000256" key="2">
    <source>
        <dbReference type="ARBA" id="ARBA00004664"/>
    </source>
</evidence>
<dbReference type="PATRIC" id="fig|512763.3.peg.4093"/>
<comment type="catalytic activity">
    <reaction evidence="1">
        <text>N-(5-phospho-beta-D-ribosyl)anthranilate = 1-(2-carboxyphenylamino)-1-deoxy-D-ribulose 5-phosphate</text>
        <dbReference type="Rhea" id="RHEA:21540"/>
        <dbReference type="ChEBI" id="CHEBI:18277"/>
        <dbReference type="ChEBI" id="CHEBI:58613"/>
        <dbReference type="EC" id="5.3.1.24"/>
    </reaction>
</comment>
<protein>
    <recommendedName>
        <fullName evidence="4">N-(5'-phosphoribosyl)anthranilate isomerase</fullName>
        <ecNumber evidence="3">5.3.1.24</ecNumber>
    </recommendedName>
</protein>
<evidence type="ECO:0000256" key="5">
    <source>
        <dbReference type="ARBA" id="ARBA00022605"/>
    </source>
</evidence>
<dbReference type="KEGG" id="rti:DC20_18645"/>
<dbReference type="RefSeq" id="WP_071885655.1">
    <property type="nucleotide sequence ID" value="NZ_CP012643.1"/>
</dbReference>
<evidence type="ECO:0000256" key="1">
    <source>
        <dbReference type="ARBA" id="ARBA00001164"/>
    </source>
</evidence>
<dbReference type="Proteomes" id="UP000061382">
    <property type="component" value="Chromosome"/>
</dbReference>
<keyword evidence="7" id="KW-0057">Aromatic amino acid biosynthesis</keyword>
<dbReference type="UniPathway" id="UPA00035">
    <property type="reaction ID" value="UER00042"/>
</dbReference>
<proteinExistence type="predicted"/>
<dbReference type="PANTHER" id="PTHR42894:SF1">
    <property type="entry name" value="N-(5'-PHOSPHORIBOSYL)ANTHRANILATE ISOMERASE"/>
    <property type="match status" value="1"/>
</dbReference>